<protein>
    <submittedName>
        <fullName evidence="8">Two-component transcriptional response regulator, LuxR family</fullName>
    </submittedName>
</protein>
<dbReference type="CDD" id="cd17535">
    <property type="entry name" value="REC_NarL-like"/>
    <property type="match status" value="1"/>
</dbReference>
<dbReference type="GO" id="GO:0000160">
    <property type="term" value="P:phosphorelay signal transduction system"/>
    <property type="evidence" value="ECO:0007669"/>
    <property type="project" value="InterPro"/>
</dbReference>
<accession>A0A6J4RM39</accession>
<dbReference type="InterPro" id="IPR058245">
    <property type="entry name" value="NreC/VraR/RcsB-like_REC"/>
</dbReference>
<evidence type="ECO:0000259" key="6">
    <source>
        <dbReference type="PROSITE" id="PS50043"/>
    </source>
</evidence>
<dbReference type="SMART" id="SM00448">
    <property type="entry name" value="REC"/>
    <property type="match status" value="1"/>
</dbReference>
<dbReference type="InterPro" id="IPR039420">
    <property type="entry name" value="WalR-like"/>
</dbReference>
<feature type="modified residue" description="4-aspartylphosphate" evidence="5">
    <location>
        <position position="55"/>
    </location>
</feature>
<evidence type="ECO:0000256" key="2">
    <source>
        <dbReference type="ARBA" id="ARBA00023015"/>
    </source>
</evidence>
<dbReference type="SMART" id="SM00421">
    <property type="entry name" value="HTH_LUXR"/>
    <property type="match status" value="1"/>
</dbReference>
<keyword evidence="2" id="KW-0805">Transcription regulation</keyword>
<dbReference type="SUPFAM" id="SSF46894">
    <property type="entry name" value="C-terminal effector domain of the bipartite response regulators"/>
    <property type="match status" value="1"/>
</dbReference>
<dbReference type="CDD" id="cd06170">
    <property type="entry name" value="LuxR_C_like"/>
    <property type="match status" value="1"/>
</dbReference>
<dbReference type="Pfam" id="PF00196">
    <property type="entry name" value="GerE"/>
    <property type="match status" value="1"/>
</dbReference>
<dbReference type="InterPro" id="IPR000792">
    <property type="entry name" value="Tscrpt_reg_LuxR_C"/>
</dbReference>
<gene>
    <name evidence="8" type="ORF">AVDCRST_MAG13-719</name>
</gene>
<dbReference type="GO" id="GO:0003677">
    <property type="term" value="F:DNA binding"/>
    <property type="evidence" value="ECO:0007669"/>
    <property type="project" value="UniProtKB-KW"/>
</dbReference>
<dbReference type="Gene3D" id="3.40.50.2300">
    <property type="match status" value="1"/>
</dbReference>
<dbReference type="PROSITE" id="PS50110">
    <property type="entry name" value="RESPONSE_REGULATORY"/>
    <property type="match status" value="1"/>
</dbReference>
<keyword evidence="1 5" id="KW-0597">Phosphoprotein</keyword>
<keyword evidence="4" id="KW-0804">Transcription</keyword>
<dbReference type="SUPFAM" id="SSF52172">
    <property type="entry name" value="CheY-like"/>
    <property type="match status" value="1"/>
</dbReference>
<evidence type="ECO:0000256" key="4">
    <source>
        <dbReference type="ARBA" id="ARBA00023163"/>
    </source>
</evidence>
<evidence type="ECO:0000256" key="3">
    <source>
        <dbReference type="ARBA" id="ARBA00023125"/>
    </source>
</evidence>
<reference evidence="8" key="1">
    <citation type="submission" date="2020-02" db="EMBL/GenBank/DDBJ databases">
        <authorList>
            <person name="Meier V. D."/>
        </authorList>
    </citation>
    <scope>NUCLEOTIDE SEQUENCE</scope>
    <source>
        <strain evidence="8">AVDCRST_MAG13</strain>
    </source>
</reference>
<dbReference type="PANTHER" id="PTHR43214">
    <property type="entry name" value="TWO-COMPONENT RESPONSE REGULATOR"/>
    <property type="match status" value="1"/>
</dbReference>
<keyword evidence="3" id="KW-0238">DNA-binding</keyword>
<dbReference type="PRINTS" id="PR00038">
    <property type="entry name" value="HTHLUXR"/>
</dbReference>
<evidence type="ECO:0000259" key="7">
    <source>
        <dbReference type="PROSITE" id="PS50110"/>
    </source>
</evidence>
<evidence type="ECO:0000313" key="8">
    <source>
        <dbReference type="EMBL" id="CAA9474528.1"/>
    </source>
</evidence>
<dbReference type="Pfam" id="PF00072">
    <property type="entry name" value="Response_reg"/>
    <property type="match status" value="1"/>
</dbReference>
<feature type="domain" description="HTH luxR-type" evidence="6">
    <location>
        <begin position="149"/>
        <end position="214"/>
    </location>
</feature>
<dbReference type="InterPro" id="IPR016032">
    <property type="entry name" value="Sig_transdc_resp-reg_C-effctor"/>
</dbReference>
<dbReference type="GO" id="GO:0006355">
    <property type="term" value="P:regulation of DNA-templated transcription"/>
    <property type="evidence" value="ECO:0007669"/>
    <property type="project" value="InterPro"/>
</dbReference>
<dbReference type="AlphaFoldDB" id="A0A6J4RM39"/>
<dbReference type="PANTHER" id="PTHR43214:SF24">
    <property type="entry name" value="TRANSCRIPTIONAL REGULATORY PROTEIN NARL-RELATED"/>
    <property type="match status" value="1"/>
</dbReference>
<name>A0A6J4RM39_9ACTN</name>
<organism evidence="8">
    <name type="scientific">uncultured Solirubrobacteraceae bacterium</name>
    <dbReference type="NCBI Taxonomy" id="1162706"/>
    <lineage>
        <taxon>Bacteria</taxon>
        <taxon>Bacillati</taxon>
        <taxon>Actinomycetota</taxon>
        <taxon>Thermoleophilia</taxon>
        <taxon>Solirubrobacterales</taxon>
        <taxon>Solirubrobacteraceae</taxon>
        <taxon>environmental samples</taxon>
    </lineage>
</organism>
<proteinExistence type="predicted"/>
<evidence type="ECO:0000256" key="1">
    <source>
        <dbReference type="ARBA" id="ARBA00022553"/>
    </source>
</evidence>
<evidence type="ECO:0000256" key="5">
    <source>
        <dbReference type="PROSITE-ProRule" id="PRU00169"/>
    </source>
</evidence>
<dbReference type="EMBL" id="CADCVO010000104">
    <property type="protein sequence ID" value="CAA9474528.1"/>
    <property type="molecule type" value="Genomic_DNA"/>
</dbReference>
<dbReference type="PROSITE" id="PS50043">
    <property type="entry name" value="HTH_LUXR_2"/>
    <property type="match status" value="1"/>
</dbReference>
<dbReference type="PROSITE" id="PS00622">
    <property type="entry name" value="HTH_LUXR_1"/>
    <property type="match status" value="1"/>
</dbReference>
<feature type="domain" description="Response regulatory" evidence="7">
    <location>
        <begin position="4"/>
        <end position="122"/>
    </location>
</feature>
<dbReference type="InterPro" id="IPR001789">
    <property type="entry name" value="Sig_transdc_resp-reg_receiver"/>
</dbReference>
<sequence>MSIGVLLVDDQPVVRGGFRVILGSAPDIDVVGEAGDGHEALALVGRRRPDVVLMDVRMPRMDGLEATRRIAAGAAGRPPGVLVVTTFDLDEYVFGALRAGAAGFLLKDVQPAQLIDAVRLVAGGQGLVAPAVTRRLIAEFASLSTARGSGAALAELSAREREILEHMVAGGTNAQIAAALTIEESTVKSHVTRVLAKLGARNRVQAVIIAYEHGLGRA</sequence>
<dbReference type="InterPro" id="IPR011006">
    <property type="entry name" value="CheY-like_superfamily"/>
</dbReference>